<dbReference type="OrthoDB" id="9804758at2"/>
<dbReference type="Proteomes" id="UP000198362">
    <property type="component" value="Unassembled WGS sequence"/>
</dbReference>
<evidence type="ECO:0000313" key="1">
    <source>
        <dbReference type="EMBL" id="SNT48301.1"/>
    </source>
</evidence>
<dbReference type="RefSeq" id="WP_089250579.1">
    <property type="nucleotide sequence ID" value="NZ_FZPH01000007.1"/>
</dbReference>
<sequence>MSTAVIDADVVLDDVLRASEHWRLAGRPTSDDHQLRSVVEGALAGDVDPDDPQRTRFCMVTKGPHLLGPVSLACVEARLRAFGVTVHGRYEISGRGADVAAALYPRATRYFRHGPTLPALWDRLAHRFDTDEFAEIFGVRYDTSLVVPAAQAIADNGLRADDFVALWELGRAPITRADLTERYGVAAANFVLPSEDRYEWFRGDLPLGISRVASGMTAFAMRDERLYDGSPVIVVNGHVPGLSALFEPAAWLFELGIDGDNTRIADVRRMLAGEDSVPAKCAQGSLRRDGVDGNLPLASRSIVNSRHNLVHCSDGLVAALSELRAIRPGPAGSDRLTVELAEAGLTQSEITTLVAADPHVVADQSTGHLSDVTAGLSLRDTVDIVLRLVPPVFGATNGYADGVDLPMLDAAFTDGPPSARPGPPVDIAAPAEADVAAGRAALVAGTVGMLTPAGGTGGRFGGYHLPEIDPNRQKVLARLFRVEARSLSALDIRLANSRFLGAENGHRPPLAVLGSETSAAGLRDWRDGLDQADRVAVDLFWQHGIYRLDRTLAEAAPGRSWTNAILRDRAGRPSRKPHGSMGLFSALLISDLFERWERVGVEYLAVANAYDVLFRVDPAVVGYLANRPATDAVIVTMPWAWSATLPRPDGHLAVRGDDEGWLMDEHGRVLSDTVPHDARHYDVGGAVTTHDGRLWIGERERPAGSRYNTNQLYVRVSALRRLIDSTGTGDRVQAVRRLIAGLPARLEDKTVVVDGVPRQARQLSQPLHGLLTLMSRCAVVRSTRIGPGRGGYAPLKQPADVRFAQLELDRRQAEGDALSLPGR</sequence>
<dbReference type="InterPro" id="IPR029044">
    <property type="entry name" value="Nucleotide-diphossugar_trans"/>
</dbReference>
<evidence type="ECO:0000313" key="2">
    <source>
        <dbReference type="Proteomes" id="UP000198362"/>
    </source>
</evidence>
<keyword evidence="2" id="KW-1185">Reference proteome</keyword>
<reference evidence="1 2" key="1">
    <citation type="submission" date="2017-06" db="EMBL/GenBank/DDBJ databases">
        <authorList>
            <person name="Kim H.J."/>
            <person name="Triplett B.A."/>
        </authorList>
    </citation>
    <scope>NUCLEOTIDE SEQUENCE [LARGE SCALE GENOMIC DNA]</scope>
    <source>
        <strain evidence="1 2">CGMCC 4.5593</strain>
    </source>
</reference>
<protein>
    <submittedName>
        <fullName evidence="1">Uncharacterized protein</fullName>
    </submittedName>
</protein>
<dbReference type="SUPFAM" id="SSF53448">
    <property type="entry name" value="Nucleotide-diphospho-sugar transferases"/>
    <property type="match status" value="1"/>
</dbReference>
<gene>
    <name evidence="1" type="ORF">SAMN05421812_10783</name>
</gene>
<dbReference type="Gene3D" id="3.90.550.10">
    <property type="entry name" value="Spore Coat Polysaccharide Biosynthesis Protein SpsA, Chain A"/>
    <property type="match status" value="1"/>
</dbReference>
<organism evidence="1 2">
    <name type="scientific">Asanoa hainanensis</name>
    <dbReference type="NCBI Taxonomy" id="560556"/>
    <lineage>
        <taxon>Bacteria</taxon>
        <taxon>Bacillati</taxon>
        <taxon>Actinomycetota</taxon>
        <taxon>Actinomycetes</taxon>
        <taxon>Micromonosporales</taxon>
        <taxon>Micromonosporaceae</taxon>
        <taxon>Asanoa</taxon>
    </lineage>
</organism>
<dbReference type="EMBL" id="FZPH01000007">
    <property type="protein sequence ID" value="SNT48301.1"/>
    <property type="molecule type" value="Genomic_DNA"/>
</dbReference>
<accession>A0A239N005</accession>
<proteinExistence type="predicted"/>
<dbReference type="AlphaFoldDB" id="A0A239N005"/>
<name>A0A239N005_9ACTN</name>